<dbReference type="EMBL" id="JAUSSW010000017">
    <property type="protein sequence ID" value="MDQ0104460.1"/>
    <property type="molecule type" value="Genomic_DNA"/>
</dbReference>
<gene>
    <name evidence="1" type="ORF">J2T10_004135</name>
</gene>
<reference evidence="1 2" key="1">
    <citation type="submission" date="2023-07" db="EMBL/GenBank/DDBJ databases">
        <title>Sorghum-associated microbial communities from plants grown in Nebraska, USA.</title>
        <authorList>
            <person name="Schachtman D."/>
        </authorList>
    </citation>
    <scope>NUCLEOTIDE SEQUENCE [LARGE SCALE GENOMIC DNA]</scope>
    <source>
        <strain evidence="1 2">CC523</strain>
    </source>
</reference>
<comment type="caution">
    <text evidence="1">The sequence shown here is derived from an EMBL/GenBank/DDBJ whole genome shotgun (WGS) entry which is preliminary data.</text>
</comment>
<dbReference type="RefSeq" id="WP_306879701.1">
    <property type="nucleotide sequence ID" value="NZ_JAUSSW010000017.1"/>
</dbReference>
<name>A0ABT9TST0_PAENI</name>
<dbReference type="Proteomes" id="UP001244563">
    <property type="component" value="Unassembled WGS sequence"/>
</dbReference>
<sequence>MRKHWKLLTALGAVILVIAVAVVLLNPPTPAAKDDPSALQASGKFGFPVSTIKIGEGGTKTASDGKTIIGYNGTCDSAAQAAANYTPLIEDVNVSTWAQQKKTLSEVGNAGAWTEKVTSKGDLLTTSKELSSLSFDGGWVYRSDVAAGGLHRIASCEPKKTAVVQVFFGATSANVKAAPSAFFQTATFALVWDGDWKVADAAIVANGQNFDGRVKDSGPMSVGTNMDDEATPVLRDDLVNAFFKDKTREGWVEYANAKR</sequence>
<proteinExistence type="predicted"/>
<protein>
    <submittedName>
        <fullName evidence="1">Uncharacterized protein</fullName>
    </submittedName>
</protein>
<evidence type="ECO:0000313" key="2">
    <source>
        <dbReference type="Proteomes" id="UP001244563"/>
    </source>
</evidence>
<organism evidence="1 2">
    <name type="scientific">Paenarthrobacter nicotinovorans</name>
    <name type="common">Arthrobacter nicotinovorans</name>
    <dbReference type="NCBI Taxonomy" id="29320"/>
    <lineage>
        <taxon>Bacteria</taxon>
        <taxon>Bacillati</taxon>
        <taxon>Actinomycetota</taxon>
        <taxon>Actinomycetes</taxon>
        <taxon>Micrococcales</taxon>
        <taxon>Micrococcaceae</taxon>
        <taxon>Paenarthrobacter</taxon>
    </lineage>
</organism>
<keyword evidence="2" id="KW-1185">Reference proteome</keyword>
<evidence type="ECO:0000313" key="1">
    <source>
        <dbReference type="EMBL" id="MDQ0104460.1"/>
    </source>
</evidence>
<accession>A0ABT9TST0</accession>